<evidence type="ECO:0000256" key="13">
    <source>
        <dbReference type="HAMAP-Rule" id="MF_00052"/>
    </source>
</evidence>
<dbReference type="PANTHER" id="PTHR10954:SF23">
    <property type="entry name" value="RIBONUCLEASE"/>
    <property type="match status" value="1"/>
</dbReference>
<keyword evidence="12 13" id="KW-0378">Hydrolase</keyword>
<evidence type="ECO:0000256" key="10">
    <source>
        <dbReference type="ARBA" id="ARBA00022723"/>
    </source>
</evidence>
<evidence type="ECO:0000256" key="12">
    <source>
        <dbReference type="ARBA" id="ARBA00022801"/>
    </source>
</evidence>
<keyword evidence="9 13" id="KW-0540">Nuclease</keyword>
<dbReference type="InterPro" id="IPR023160">
    <property type="entry name" value="RNase_HII_hlx-loop-hlx_cap_dom"/>
</dbReference>
<dbReference type="GO" id="GO:0006298">
    <property type="term" value="P:mismatch repair"/>
    <property type="evidence" value="ECO:0007669"/>
    <property type="project" value="TreeGrafter"/>
</dbReference>
<dbReference type="Gene3D" id="3.30.420.10">
    <property type="entry name" value="Ribonuclease H-like superfamily/Ribonuclease H"/>
    <property type="match status" value="1"/>
</dbReference>
<evidence type="ECO:0000256" key="9">
    <source>
        <dbReference type="ARBA" id="ARBA00022722"/>
    </source>
</evidence>
<comment type="catalytic activity">
    <reaction evidence="1 13 14 15">
        <text>Endonucleolytic cleavage to 5'-phosphomonoester.</text>
        <dbReference type="EC" id="3.1.26.4"/>
    </reaction>
</comment>
<dbReference type="HAMAP" id="MF_00052_A">
    <property type="entry name" value="RNase_HII_A"/>
    <property type="match status" value="1"/>
</dbReference>
<feature type="domain" description="RNase H type-2" evidence="16">
    <location>
        <begin position="1"/>
        <end position="204"/>
    </location>
</feature>
<evidence type="ECO:0000256" key="1">
    <source>
        <dbReference type="ARBA" id="ARBA00000077"/>
    </source>
</evidence>
<keyword evidence="11 13" id="KW-0255">Endonuclease</keyword>
<dbReference type="InterPro" id="IPR020787">
    <property type="entry name" value="RNase_HII_arc"/>
</dbReference>
<protein>
    <recommendedName>
        <fullName evidence="7 13">Ribonuclease HII</fullName>
        <shortName evidence="13">RNase HII</shortName>
        <ecNumber evidence="6 13">3.1.26.4</ecNumber>
    </recommendedName>
</protein>
<dbReference type="SUPFAM" id="SSF53098">
    <property type="entry name" value="Ribonuclease H-like"/>
    <property type="match status" value="1"/>
</dbReference>
<evidence type="ECO:0000256" key="11">
    <source>
        <dbReference type="ARBA" id="ARBA00022759"/>
    </source>
</evidence>
<evidence type="ECO:0000256" key="4">
    <source>
        <dbReference type="ARBA" id="ARBA00004496"/>
    </source>
</evidence>
<dbReference type="GeneID" id="36834285"/>
<organism evidence="17 18">
    <name type="scientific">Metallosphaera hakonensis JCM 8857 = DSM 7519</name>
    <dbReference type="NCBI Taxonomy" id="1293036"/>
    <lineage>
        <taxon>Archaea</taxon>
        <taxon>Thermoproteota</taxon>
        <taxon>Thermoprotei</taxon>
        <taxon>Sulfolobales</taxon>
        <taxon>Sulfolobaceae</taxon>
        <taxon>Metallosphaera</taxon>
    </lineage>
</organism>
<dbReference type="Gene3D" id="1.10.10.460">
    <property type="entry name" value="Ribonuclease hii. Domain 2"/>
    <property type="match status" value="1"/>
</dbReference>
<evidence type="ECO:0000256" key="8">
    <source>
        <dbReference type="ARBA" id="ARBA00022490"/>
    </source>
</evidence>
<dbReference type="GO" id="GO:0030145">
    <property type="term" value="F:manganese ion binding"/>
    <property type="evidence" value="ECO:0007669"/>
    <property type="project" value="UniProtKB-UniRule"/>
</dbReference>
<keyword evidence="8 13" id="KW-0963">Cytoplasm</keyword>
<evidence type="ECO:0000313" key="17">
    <source>
        <dbReference type="EMBL" id="AWR98835.1"/>
    </source>
</evidence>
<dbReference type="EC" id="3.1.26.4" evidence="6 13"/>
<comment type="subcellular location">
    <subcellularLocation>
        <location evidence="4 13">Cytoplasm</location>
    </subcellularLocation>
</comment>
<keyword evidence="13" id="KW-0464">Manganese</keyword>
<evidence type="ECO:0000313" key="18">
    <source>
        <dbReference type="Proteomes" id="UP000247586"/>
    </source>
</evidence>
<dbReference type="InterPro" id="IPR012337">
    <property type="entry name" value="RNaseH-like_sf"/>
</dbReference>
<feature type="binding site" evidence="13 14">
    <location>
        <position position="103"/>
    </location>
    <ligand>
        <name>a divalent metal cation</name>
        <dbReference type="ChEBI" id="CHEBI:60240"/>
    </ligand>
</feature>
<sequence length="208" mass="23338">MRLGVDEAGRGCLIGPMVVAGVVLREEAMERLRNAGVKDSKKLTRAQRERLFDLITTESDALAVAKAQPDEIDLHNLNSVTYLKVIQVIDSLSWLKPDMVTVDKVGKEIEVIRFIEELGLKSNVIHKADETFIEASAASVVAKVIRDRLIDSMKQTYGDFGSGYPSDRKTVKWIKELVEKGGDPPNIIRRTWKFLLKHAPSFYVEKVS</sequence>
<dbReference type="GO" id="GO:0043137">
    <property type="term" value="P:DNA replication, removal of RNA primer"/>
    <property type="evidence" value="ECO:0007669"/>
    <property type="project" value="TreeGrafter"/>
</dbReference>
<dbReference type="EMBL" id="CP029287">
    <property type="protein sequence ID" value="AWR98835.1"/>
    <property type="molecule type" value="Genomic_DNA"/>
</dbReference>
<accession>A0A2U9IS55</accession>
<dbReference type="InterPro" id="IPR036397">
    <property type="entry name" value="RNaseH_sf"/>
</dbReference>
<dbReference type="CDD" id="cd07180">
    <property type="entry name" value="RNase_HII_archaea_like"/>
    <property type="match status" value="1"/>
</dbReference>
<dbReference type="GO" id="GO:0032299">
    <property type="term" value="C:ribonuclease H2 complex"/>
    <property type="evidence" value="ECO:0007669"/>
    <property type="project" value="TreeGrafter"/>
</dbReference>
<evidence type="ECO:0000256" key="6">
    <source>
        <dbReference type="ARBA" id="ARBA00012180"/>
    </source>
</evidence>
<name>A0A2U9IS55_9CREN</name>
<evidence type="ECO:0000256" key="2">
    <source>
        <dbReference type="ARBA" id="ARBA00001946"/>
    </source>
</evidence>
<comment type="cofactor">
    <cofactor evidence="13 14">
        <name>Mn(2+)</name>
        <dbReference type="ChEBI" id="CHEBI:29035"/>
    </cofactor>
    <cofactor evidence="13 14">
        <name>Mg(2+)</name>
        <dbReference type="ChEBI" id="CHEBI:18420"/>
    </cofactor>
    <text evidence="13 14">Manganese or magnesium. Binds 1 divalent metal ion per monomer in the absence of substrate. May bind a second metal ion after substrate binding.</text>
</comment>
<dbReference type="NCBIfam" id="TIGR00729">
    <property type="entry name" value="ribonuclease HII"/>
    <property type="match status" value="1"/>
</dbReference>
<reference evidence="17" key="1">
    <citation type="submission" date="2018-05" db="EMBL/GenBank/DDBJ databases">
        <title>Complete Genome Sequences of Extremely Thermoacidophilic, Metal-Mobilizing Type-Strain Members of the Archaeal Family Sulfolobaceae: Acidianus brierleyi DSM-1651T, Acidianus sulfidivorans DSM-18786T, Metallosphaera hakonensis DSM-7519T, and Metallosphaera prunae DSM-10039T.</title>
        <authorList>
            <person name="Counts J.A."/>
            <person name="Kelly R.M."/>
        </authorList>
    </citation>
    <scope>NUCLEOTIDE SEQUENCE [LARGE SCALE GENOMIC DNA]</scope>
    <source>
        <strain evidence="17">HO1-1</strain>
    </source>
</reference>
<keyword evidence="18" id="KW-1185">Reference proteome</keyword>
<dbReference type="GO" id="GO:0004523">
    <property type="term" value="F:RNA-DNA hybrid ribonuclease activity"/>
    <property type="evidence" value="ECO:0007669"/>
    <property type="project" value="UniProtKB-UniRule"/>
</dbReference>
<comment type="cofactor">
    <cofactor evidence="2">
        <name>Mg(2+)</name>
        <dbReference type="ChEBI" id="CHEBI:18420"/>
    </cofactor>
</comment>
<evidence type="ECO:0000256" key="5">
    <source>
        <dbReference type="ARBA" id="ARBA00007383"/>
    </source>
</evidence>
<dbReference type="Proteomes" id="UP000247586">
    <property type="component" value="Chromosome"/>
</dbReference>
<comment type="similarity">
    <text evidence="5 13 15">Belongs to the RNase HII family.</text>
</comment>
<dbReference type="AlphaFoldDB" id="A0A2U9IS55"/>
<dbReference type="InterPro" id="IPR024567">
    <property type="entry name" value="RNase_HII/HIII_dom"/>
</dbReference>
<dbReference type="PROSITE" id="PS51975">
    <property type="entry name" value="RNASE_H_2"/>
    <property type="match status" value="1"/>
</dbReference>
<proteinExistence type="inferred from homology"/>
<dbReference type="PANTHER" id="PTHR10954">
    <property type="entry name" value="RIBONUCLEASE H2 SUBUNIT A"/>
    <property type="match status" value="1"/>
</dbReference>
<evidence type="ECO:0000256" key="15">
    <source>
        <dbReference type="RuleBase" id="RU003515"/>
    </source>
</evidence>
<evidence type="ECO:0000256" key="3">
    <source>
        <dbReference type="ARBA" id="ARBA00004065"/>
    </source>
</evidence>
<evidence type="ECO:0000259" key="16">
    <source>
        <dbReference type="PROSITE" id="PS51975"/>
    </source>
</evidence>
<dbReference type="OrthoDB" id="33866at2157"/>
<keyword evidence="10 13" id="KW-0479">Metal-binding</keyword>
<feature type="binding site" evidence="13 14">
    <location>
        <position position="7"/>
    </location>
    <ligand>
        <name>a divalent metal cation</name>
        <dbReference type="ChEBI" id="CHEBI:60240"/>
    </ligand>
</feature>
<dbReference type="GO" id="GO:0005737">
    <property type="term" value="C:cytoplasm"/>
    <property type="evidence" value="ECO:0007669"/>
    <property type="project" value="UniProtKB-SubCell"/>
</dbReference>
<comment type="function">
    <text evidence="3 13 15">Endonuclease that specifically degrades the RNA of RNA-DNA hybrids.</text>
</comment>
<dbReference type="KEGG" id="mhk:DFR87_03045"/>
<evidence type="ECO:0000256" key="7">
    <source>
        <dbReference type="ARBA" id="ARBA00019179"/>
    </source>
</evidence>
<dbReference type="InterPro" id="IPR004649">
    <property type="entry name" value="RNase_H2_suA"/>
</dbReference>
<dbReference type="STRING" id="1293036.GCA_001315825_02354"/>
<dbReference type="Pfam" id="PF01351">
    <property type="entry name" value="RNase_HII"/>
    <property type="match status" value="1"/>
</dbReference>
<dbReference type="InterPro" id="IPR001352">
    <property type="entry name" value="RNase_HII/HIII"/>
</dbReference>
<feature type="binding site" evidence="13 14">
    <location>
        <position position="6"/>
    </location>
    <ligand>
        <name>a divalent metal cation</name>
        <dbReference type="ChEBI" id="CHEBI:60240"/>
    </ligand>
</feature>
<gene>
    <name evidence="13" type="primary">rnhB</name>
    <name evidence="17" type="ORF">DFR87_03045</name>
</gene>
<dbReference type="GO" id="GO:0003723">
    <property type="term" value="F:RNA binding"/>
    <property type="evidence" value="ECO:0007669"/>
    <property type="project" value="UniProtKB-UniRule"/>
</dbReference>
<evidence type="ECO:0000256" key="14">
    <source>
        <dbReference type="PROSITE-ProRule" id="PRU01319"/>
    </source>
</evidence>
<dbReference type="RefSeq" id="WP_054837075.1">
    <property type="nucleotide sequence ID" value="NZ_BBBA01000022.1"/>
</dbReference>